<dbReference type="AlphaFoldDB" id="A0A2V1CYQ2"/>
<name>A0A2V1CYQ2_9PLEO</name>
<dbReference type="EMBL" id="KZ806192">
    <property type="protein sequence ID" value="PVH90614.1"/>
    <property type="molecule type" value="Genomic_DNA"/>
</dbReference>
<reference evidence="2 3" key="1">
    <citation type="journal article" date="2018" name="Sci. Rep.">
        <title>Comparative genomics provides insights into the lifestyle and reveals functional heterogeneity of dark septate endophytic fungi.</title>
        <authorList>
            <person name="Knapp D.G."/>
            <person name="Nemeth J.B."/>
            <person name="Barry K."/>
            <person name="Hainaut M."/>
            <person name="Henrissat B."/>
            <person name="Johnson J."/>
            <person name="Kuo A."/>
            <person name="Lim J.H.P."/>
            <person name="Lipzen A."/>
            <person name="Nolan M."/>
            <person name="Ohm R.A."/>
            <person name="Tamas L."/>
            <person name="Grigoriev I.V."/>
            <person name="Spatafora J.W."/>
            <person name="Nagy L.G."/>
            <person name="Kovacs G.M."/>
        </authorList>
    </citation>
    <scope>NUCLEOTIDE SEQUENCE [LARGE SCALE GENOMIC DNA]</scope>
    <source>
        <strain evidence="2 3">DSE2036</strain>
    </source>
</reference>
<keyword evidence="3" id="KW-1185">Reference proteome</keyword>
<feature type="compositionally biased region" description="Pro residues" evidence="1">
    <location>
        <begin position="83"/>
        <end position="92"/>
    </location>
</feature>
<dbReference type="Proteomes" id="UP000244855">
    <property type="component" value="Unassembled WGS sequence"/>
</dbReference>
<dbReference type="STRING" id="97972.A0A2V1CYQ2"/>
<proteinExistence type="predicted"/>
<sequence length="129" mass="13833">MPAVVHALLINPMGFMFKEKPGEPLVPAFTAVNGRTSPLSPCKLSGINSMAADSLQILTRSSPPEQRLQEPRASLSARDDWNPVPPANPMPPAGENKTLKLARRLPSQSISRKAYSNTISLGLLSTSTT</sequence>
<evidence type="ECO:0000256" key="1">
    <source>
        <dbReference type="SAM" id="MobiDB-lite"/>
    </source>
</evidence>
<gene>
    <name evidence="2" type="ORF">DM02DRAFT_664874</name>
</gene>
<evidence type="ECO:0000313" key="3">
    <source>
        <dbReference type="Proteomes" id="UP000244855"/>
    </source>
</evidence>
<accession>A0A2V1CYQ2</accession>
<feature type="region of interest" description="Disordered" evidence="1">
    <location>
        <begin position="59"/>
        <end position="108"/>
    </location>
</feature>
<evidence type="ECO:0000313" key="2">
    <source>
        <dbReference type="EMBL" id="PVH90614.1"/>
    </source>
</evidence>
<organism evidence="2 3">
    <name type="scientific">Periconia macrospinosa</name>
    <dbReference type="NCBI Taxonomy" id="97972"/>
    <lineage>
        <taxon>Eukaryota</taxon>
        <taxon>Fungi</taxon>
        <taxon>Dikarya</taxon>
        <taxon>Ascomycota</taxon>
        <taxon>Pezizomycotina</taxon>
        <taxon>Dothideomycetes</taxon>
        <taxon>Pleosporomycetidae</taxon>
        <taxon>Pleosporales</taxon>
        <taxon>Massarineae</taxon>
        <taxon>Periconiaceae</taxon>
        <taxon>Periconia</taxon>
    </lineage>
</organism>
<protein>
    <submittedName>
        <fullName evidence="2">Uncharacterized protein</fullName>
    </submittedName>
</protein>